<keyword evidence="2" id="KW-1185">Reference proteome</keyword>
<dbReference type="EMBL" id="MH479925">
    <property type="protein sequence ID" value="AXN53571.1"/>
    <property type="molecule type" value="Genomic_DNA"/>
</dbReference>
<dbReference type="GeneID" id="54998589"/>
<evidence type="ECO:0000313" key="2">
    <source>
        <dbReference type="Proteomes" id="UP000258385"/>
    </source>
</evidence>
<dbReference type="KEGG" id="vg:54998589"/>
<dbReference type="RefSeq" id="YP_009807704.1">
    <property type="nucleotide sequence ID" value="NC_048028.1"/>
</dbReference>
<name>A0A346FCV7_9CAUD</name>
<protein>
    <submittedName>
        <fullName evidence="1">Uncharacterized protein</fullName>
    </submittedName>
</protein>
<sequence>MRTETIGSDNCSCSVKIRFESDGCGGEDIVGVEISRHCKVSSHTHTDMSYEGPYGYGRQDR</sequence>
<gene>
    <name evidence="1" type="primary">8</name>
    <name evidence="1" type="ORF">SEA_RONALDO_8</name>
</gene>
<organism evidence="1 2">
    <name type="scientific">Gordonia phage Ronaldo</name>
    <dbReference type="NCBI Taxonomy" id="2250397"/>
    <lineage>
        <taxon>Viruses</taxon>
        <taxon>Duplodnaviria</taxon>
        <taxon>Heunggongvirae</taxon>
        <taxon>Uroviricota</taxon>
        <taxon>Caudoviricetes</taxon>
        <taxon>Ronaldovirus</taxon>
        <taxon>Ronaldovirus ronaldo</taxon>
    </lineage>
</organism>
<proteinExistence type="predicted"/>
<accession>A0A346FCV7</accession>
<evidence type="ECO:0000313" key="1">
    <source>
        <dbReference type="EMBL" id="AXN53571.1"/>
    </source>
</evidence>
<dbReference type="Proteomes" id="UP000258385">
    <property type="component" value="Segment"/>
</dbReference>
<reference evidence="1 2" key="1">
    <citation type="submission" date="2018-06" db="EMBL/GenBank/DDBJ databases">
        <authorList>
            <person name="DeCurzio J.M."/>
            <person name="Delesalle V.A."/>
            <person name="Garlena R.A."/>
            <person name="Russell D.A."/>
            <person name="Pope W.H."/>
            <person name="Jacobs-Sera D."/>
            <person name="Hatfull G.F."/>
        </authorList>
    </citation>
    <scope>NUCLEOTIDE SEQUENCE [LARGE SCALE GENOMIC DNA]</scope>
</reference>